<protein>
    <submittedName>
        <fullName evidence="6">Fibronectin type III domain-containing protein</fullName>
    </submittedName>
</protein>
<evidence type="ECO:0000256" key="4">
    <source>
        <dbReference type="SAM" id="MobiDB-lite"/>
    </source>
</evidence>
<feature type="domain" description="Fibronectin type-III" evidence="5">
    <location>
        <begin position="167"/>
        <end position="254"/>
    </location>
</feature>
<feature type="region of interest" description="Disordered" evidence="4">
    <location>
        <begin position="238"/>
        <end position="270"/>
    </location>
</feature>
<dbReference type="GO" id="GO:0000272">
    <property type="term" value="P:polysaccharide catabolic process"/>
    <property type="evidence" value="ECO:0007669"/>
    <property type="project" value="UniProtKB-KW"/>
</dbReference>
<evidence type="ECO:0000256" key="2">
    <source>
        <dbReference type="ARBA" id="ARBA00023295"/>
    </source>
</evidence>
<proteinExistence type="predicted"/>
<evidence type="ECO:0000313" key="7">
    <source>
        <dbReference type="Proteomes" id="UP000516428"/>
    </source>
</evidence>
<dbReference type="AlphaFoldDB" id="A0A7H1BGD9"/>
<keyword evidence="3" id="KW-0119">Carbohydrate metabolism</keyword>
<dbReference type="Gene3D" id="2.60.40.10">
    <property type="entry name" value="Immunoglobulins"/>
    <property type="match status" value="3"/>
</dbReference>
<organism evidence="6 7">
    <name type="scientific">Streptomyces xanthii</name>
    <dbReference type="NCBI Taxonomy" id="2768069"/>
    <lineage>
        <taxon>Bacteria</taxon>
        <taxon>Bacillati</taxon>
        <taxon>Actinomycetota</taxon>
        <taxon>Actinomycetes</taxon>
        <taxon>Kitasatosporales</taxon>
        <taxon>Streptomycetaceae</taxon>
        <taxon>Streptomyces</taxon>
    </lineage>
</organism>
<keyword evidence="3" id="KW-0624">Polysaccharide degradation</keyword>
<dbReference type="InterPro" id="IPR013783">
    <property type="entry name" value="Ig-like_fold"/>
</dbReference>
<sequence length="359" mass="37656">MRTRQSCHTGLYQFPAPATTCPPHHLPARAEGTHLVRHLPHAAAVAALVLGLTSCGLFADPEQDGPALTAPAGVTAQAGSATSVHVMWNRPASTADVVQYEVYRDARRVRRLPADRHMADVTGLRPRSRYVFTVRARGTDGELGPASRRVAVTTPAVVAADRTAPTRPAGLTGSVAGGTSVSLAWRASRDDKAVVSYDVYQGTTKIHSVGGGQTRALVTGLRPGTAYAFSVRARDAADNTSPASGTVRLTTRRGKDGASAGTGTAPSGFRASSRAADGGYYVDLAWTPPDTGGEVPAYQVFVDGAQATTVMWGEGTADAAKYSFYIGAEPGERHRVRIRAQLPDGTWGAFSTERTVTTG</sequence>
<keyword evidence="2" id="KW-0378">Hydrolase</keyword>
<dbReference type="PANTHER" id="PTHR46708:SF2">
    <property type="entry name" value="FIBRONECTIN TYPE-III DOMAIN-CONTAINING PROTEIN"/>
    <property type="match status" value="1"/>
</dbReference>
<evidence type="ECO:0000259" key="5">
    <source>
        <dbReference type="PROSITE" id="PS50853"/>
    </source>
</evidence>
<keyword evidence="2" id="KW-0326">Glycosidase</keyword>
<dbReference type="EMBL" id="CP061281">
    <property type="protein sequence ID" value="QNS07794.1"/>
    <property type="molecule type" value="Genomic_DNA"/>
</dbReference>
<dbReference type="CDD" id="cd00063">
    <property type="entry name" value="FN3"/>
    <property type="match status" value="2"/>
</dbReference>
<dbReference type="PANTHER" id="PTHR46708">
    <property type="entry name" value="TENASCIN"/>
    <property type="match status" value="1"/>
</dbReference>
<evidence type="ECO:0000256" key="1">
    <source>
        <dbReference type="ARBA" id="ARBA00022737"/>
    </source>
</evidence>
<evidence type="ECO:0000256" key="3">
    <source>
        <dbReference type="ARBA" id="ARBA00023326"/>
    </source>
</evidence>
<feature type="domain" description="Fibronectin type-III" evidence="5">
    <location>
        <begin position="265"/>
        <end position="359"/>
    </location>
</feature>
<dbReference type="InterPro" id="IPR036116">
    <property type="entry name" value="FN3_sf"/>
</dbReference>
<keyword evidence="1" id="KW-0677">Repeat</keyword>
<feature type="domain" description="Fibronectin type-III" evidence="5">
    <location>
        <begin position="70"/>
        <end position="157"/>
    </location>
</feature>
<dbReference type="KEGG" id="sxn:IAG42_32115"/>
<dbReference type="GO" id="GO:0016798">
    <property type="term" value="F:hydrolase activity, acting on glycosyl bonds"/>
    <property type="evidence" value="ECO:0007669"/>
    <property type="project" value="UniProtKB-KW"/>
</dbReference>
<dbReference type="Pfam" id="PF00041">
    <property type="entry name" value="fn3"/>
    <property type="match status" value="2"/>
</dbReference>
<feature type="compositionally biased region" description="Low complexity" evidence="4">
    <location>
        <begin position="257"/>
        <end position="268"/>
    </location>
</feature>
<accession>A0A7H1BGD9</accession>
<name>A0A7H1BGD9_9ACTN</name>
<evidence type="ECO:0000313" key="6">
    <source>
        <dbReference type="EMBL" id="QNS07794.1"/>
    </source>
</evidence>
<reference evidence="6 7" key="1">
    <citation type="submission" date="2020-09" db="EMBL/GenBank/DDBJ databases">
        <title>A novel species.</title>
        <authorList>
            <person name="Gao J."/>
        </authorList>
    </citation>
    <scope>NUCLEOTIDE SEQUENCE [LARGE SCALE GENOMIC DNA]</scope>
    <source>
        <strain evidence="6 7">CRXT-Y-14</strain>
    </source>
</reference>
<dbReference type="PROSITE" id="PS50853">
    <property type="entry name" value="FN3"/>
    <property type="match status" value="3"/>
</dbReference>
<keyword evidence="7" id="KW-1185">Reference proteome</keyword>
<dbReference type="SMART" id="SM00060">
    <property type="entry name" value="FN3"/>
    <property type="match status" value="3"/>
</dbReference>
<dbReference type="SUPFAM" id="SSF49265">
    <property type="entry name" value="Fibronectin type III"/>
    <property type="match status" value="2"/>
</dbReference>
<dbReference type="Proteomes" id="UP000516428">
    <property type="component" value="Chromosome"/>
</dbReference>
<feature type="compositionally biased region" description="Polar residues" evidence="4">
    <location>
        <begin position="238"/>
        <end position="249"/>
    </location>
</feature>
<gene>
    <name evidence="6" type="ORF">IAG42_32115</name>
</gene>
<dbReference type="InterPro" id="IPR003961">
    <property type="entry name" value="FN3_dom"/>
</dbReference>
<dbReference type="InterPro" id="IPR050991">
    <property type="entry name" value="ECM_Regulatory_Proteins"/>
</dbReference>